<comment type="caution">
    <text evidence="10">The sequence shown here is derived from an EMBL/GenBank/DDBJ whole genome shotgun (WGS) entry which is preliminary data.</text>
</comment>
<dbReference type="AlphaFoldDB" id="A0A0B0DAY6"/>
<feature type="binding site" evidence="7">
    <location>
        <begin position="135"/>
        <end position="141"/>
    </location>
    <ligand>
        <name>FAD</name>
        <dbReference type="ChEBI" id="CHEBI:57692"/>
    </ligand>
</feature>
<reference evidence="10 11" key="1">
    <citation type="submission" date="2014-09" db="EMBL/GenBank/DDBJ databases">
        <title>High-quality draft genome sequence of Kocuria marina SO9-6, an actinobacterium isolated from a copper mine.</title>
        <authorList>
            <person name="Castro D.B."/>
            <person name="Pereira L.B."/>
            <person name="Silva M.V."/>
            <person name="Silva B.P."/>
            <person name="Zanardi B.R."/>
            <person name="Carlos C."/>
            <person name="Belgini D.R."/>
            <person name="Limache E.G."/>
            <person name="Lacerda G.V."/>
            <person name="Nery M.B."/>
            <person name="Gomes M.B."/>
            <person name="Souza S."/>
            <person name="Silva T.M."/>
            <person name="Rodrigues V.D."/>
            <person name="Paulino L.C."/>
            <person name="Vicentini R."/>
            <person name="Ferraz L.F."/>
            <person name="Ottoboni L.M."/>
        </authorList>
    </citation>
    <scope>NUCLEOTIDE SEQUENCE [LARGE SCALE GENOMIC DNA]</scope>
    <source>
        <strain evidence="10 11">SO9-6</strain>
    </source>
</reference>
<dbReference type="InterPro" id="IPR016167">
    <property type="entry name" value="FAD-bd_PCMH_sub1"/>
</dbReference>
<evidence type="ECO:0000313" key="11">
    <source>
        <dbReference type="Proteomes" id="UP000030664"/>
    </source>
</evidence>
<comment type="similarity">
    <text evidence="1">Belongs to the FAD-binding oxidoreductase/transferase type 4 family.</text>
</comment>
<accession>A0A0B0DAY6</accession>
<dbReference type="Pfam" id="PF01565">
    <property type="entry name" value="FAD_binding_4"/>
    <property type="match status" value="1"/>
</dbReference>
<feature type="site" description="Important for enzyme activity" evidence="8">
    <location>
        <position position="319"/>
    </location>
</feature>
<evidence type="ECO:0000256" key="6">
    <source>
        <dbReference type="PIRSR" id="PIRSR625650-2"/>
    </source>
</evidence>
<evidence type="ECO:0000256" key="3">
    <source>
        <dbReference type="ARBA" id="ARBA00022827"/>
    </source>
</evidence>
<dbReference type="InterPro" id="IPR036318">
    <property type="entry name" value="FAD-bd_PCMH-like_sf"/>
</dbReference>
<evidence type="ECO:0000313" key="10">
    <source>
        <dbReference type="EMBL" id="KHE74578.1"/>
    </source>
</evidence>
<evidence type="ECO:0000256" key="8">
    <source>
        <dbReference type="PIRSR" id="PIRSR625650-4"/>
    </source>
</evidence>
<dbReference type="PROSITE" id="PS51387">
    <property type="entry name" value="FAD_PCMH"/>
    <property type="match status" value="1"/>
</dbReference>
<feature type="binding site" evidence="7">
    <location>
        <begin position="204"/>
        <end position="210"/>
    </location>
    <ligand>
        <name>FAD</name>
        <dbReference type="ChEBI" id="CHEBI:57692"/>
    </ligand>
</feature>
<feature type="active site" description="Proton donor/acceptor" evidence="5">
    <location>
        <position position="478"/>
    </location>
</feature>
<keyword evidence="4" id="KW-0560">Oxidoreductase</keyword>
<dbReference type="EMBL" id="JROM01000021">
    <property type="protein sequence ID" value="KHE74578.1"/>
    <property type="molecule type" value="Genomic_DNA"/>
</dbReference>
<dbReference type="GO" id="GO:0008609">
    <property type="term" value="F:alkylglycerone-phosphate synthase activity"/>
    <property type="evidence" value="ECO:0007669"/>
    <property type="project" value="InterPro"/>
</dbReference>
<dbReference type="RefSeq" id="WP_035963841.1">
    <property type="nucleotide sequence ID" value="NZ_JROM01000021.1"/>
</dbReference>
<dbReference type="GO" id="GO:0016491">
    <property type="term" value="F:oxidoreductase activity"/>
    <property type="evidence" value="ECO:0007669"/>
    <property type="project" value="UniProtKB-KW"/>
</dbReference>
<feature type="binding site" evidence="7">
    <location>
        <begin position="268"/>
        <end position="274"/>
    </location>
    <ligand>
        <name>FAD</name>
        <dbReference type="ChEBI" id="CHEBI:57692"/>
    </ligand>
</feature>
<evidence type="ECO:0000259" key="9">
    <source>
        <dbReference type="PROSITE" id="PS51387"/>
    </source>
</evidence>
<feature type="domain" description="FAD-binding PCMH-type" evidence="9">
    <location>
        <begin position="103"/>
        <end position="284"/>
    </location>
</feature>
<dbReference type="GO" id="GO:0071949">
    <property type="term" value="F:FAD binding"/>
    <property type="evidence" value="ECO:0007669"/>
    <property type="project" value="InterPro"/>
</dbReference>
<dbReference type="eggNOG" id="COG0277">
    <property type="taxonomic scope" value="Bacteria"/>
</dbReference>
<evidence type="ECO:0000256" key="2">
    <source>
        <dbReference type="ARBA" id="ARBA00022630"/>
    </source>
</evidence>
<dbReference type="InterPro" id="IPR006094">
    <property type="entry name" value="Oxid_FAD_bind_N"/>
</dbReference>
<dbReference type="STRING" id="223184.AS25_07375"/>
<dbReference type="InterPro" id="IPR004113">
    <property type="entry name" value="FAD-bd_oxidored_4_C"/>
</dbReference>
<feature type="binding site" evidence="6">
    <location>
        <position position="417"/>
    </location>
    <ligand>
        <name>substrate</name>
    </ligand>
</feature>
<evidence type="ECO:0000256" key="7">
    <source>
        <dbReference type="PIRSR" id="PIRSR625650-3"/>
    </source>
</evidence>
<keyword evidence="3 7" id="KW-0274">FAD</keyword>
<protein>
    <submittedName>
        <fullName evidence="10">Dehydrogenase</fullName>
    </submittedName>
</protein>
<dbReference type="GO" id="GO:0008610">
    <property type="term" value="P:lipid biosynthetic process"/>
    <property type="evidence" value="ECO:0007669"/>
    <property type="project" value="InterPro"/>
</dbReference>
<dbReference type="Gene3D" id="1.10.45.10">
    <property type="entry name" value="Vanillyl-alcohol Oxidase, Chain A, domain 4"/>
    <property type="match status" value="1"/>
</dbReference>
<comment type="cofactor">
    <cofactor evidence="7">
        <name>FAD</name>
        <dbReference type="ChEBI" id="CHEBI:57692"/>
    </cofactor>
</comment>
<dbReference type="Gene3D" id="3.30.70.3450">
    <property type="match status" value="1"/>
</dbReference>
<name>A0A0B0DAY6_9MICC</name>
<dbReference type="InterPro" id="IPR025650">
    <property type="entry name" value="Alkyl-DHAP_Synthase"/>
</dbReference>
<dbReference type="Pfam" id="PF02913">
    <property type="entry name" value="FAD-oxidase_C"/>
    <property type="match status" value="1"/>
</dbReference>
<keyword evidence="2" id="KW-0285">Flavoprotein</keyword>
<dbReference type="InterPro" id="IPR016166">
    <property type="entry name" value="FAD-bd_PCMH"/>
</dbReference>
<feature type="binding site" evidence="7">
    <location>
        <begin position="217"/>
        <end position="220"/>
    </location>
    <ligand>
        <name>FAD</name>
        <dbReference type="ChEBI" id="CHEBI:57692"/>
    </ligand>
</feature>
<proteinExistence type="inferred from homology"/>
<evidence type="ECO:0000256" key="5">
    <source>
        <dbReference type="PIRSR" id="PIRSR625650-1"/>
    </source>
</evidence>
<sequence>MAHVKHQKWWGWGEEGVFFDYQNKPAFAPFVKNAIGVSLRPRERDTVDFATARVPASTASEDVLTVLRGISGAEHVSVDDELRIVHWAGKSVLELMQTLRNDFARVPDVVVYPGSEDEVTAILTAAVEHDLVVIPFGGGSSISRSLQAEADETRCIVSVDMGRLNEVLQIDETSGLATIQAGVLGPDMEEQLNARGWTLGHFPDSFAHSTLGGWAATRSSGMQSDKYGDIADIVRGLRMVRPSGTVVLRSLPSTSTGPSLREMIIGSEGRLGIITELTVQVHRLPQEHEVIAYMFPTWQQALTAVRQYTEAEIPLTFARVSDAHETAFSLATQKAATSVKGKLAAKGQDALWAVMRKRGWDTDAMCISYVCFEGTPKDVAERKKAVAKIAKAQGAVVLGSGPGALYDQKKFDTPHLRDFLLEQNTVGDVSETAAPWSRLTTVHKAAYDAAQRAYERIGKTGWIMSHMSHSYHSGACLYFTFAYVFDDEKPYEEYEIVKSAIQQSFVDSGATLSHHHGVGVEHQPWMEQDVSPEGVALMKGLFHAADPGANFNPGKIVS</sequence>
<dbReference type="SUPFAM" id="SSF55103">
    <property type="entry name" value="FAD-linked oxidases, C-terminal domain"/>
    <property type="match status" value="1"/>
</dbReference>
<dbReference type="PANTHER" id="PTHR46568:SF1">
    <property type="entry name" value="ALKYLDIHYDROXYACETONEPHOSPHATE SYNTHASE, PEROXISOMAL"/>
    <property type="match status" value="1"/>
</dbReference>
<gene>
    <name evidence="10" type="ORF">AS25_07375</name>
</gene>
<dbReference type="Gene3D" id="3.30.465.10">
    <property type="match status" value="1"/>
</dbReference>
<dbReference type="Proteomes" id="UP000030664">
    <property type="component" value="Unassembled WGS sequence"/>
</dbReference>
<dbReference type="Gene3D" id="3.30.300.330">
    <property type="match status" value="1"/>
</dbReference>
<evidence type="ECO:0000256" key="4">
    <source>
        <dbReference type="ARBA" id="ARBA00023002"/>
    </source>
</evidence>
<dbReference type="Gene3D" id="3.30.43.10">
    <property type="entry name" value="Uridine Diphospho-n-acetylenolpyruvylglucosamine Reductase, domain 2"/>
    <property type="match status" value="1"/>
</dbReference>
<dbReference type="SUPFAM" id="SSF56176">
    <property type="entry name" value="FAD-binding/transporter-associated domain-like"/>
    <property type="match status" value="1"/>
</dbReference>
<evidence type="ECO:0000256" key="1">
    <source>
        <dbReference type="ARBA" id="ARBA00008000"/>
    </source>
</evidence>
<dbReference type="InterPro" id="IPR016164">
    <property type="entry name" value="FAD-linked_Oxase-like_C"/>
</dbReference>
<dbReference type="PANTHER" id="PTHR46568">
    <property type="entry name" value="ALKYLDIHYDROXYACETONEPHOSPHATE SYNTHASE, PEROXISOMAL"/>
    <property type="match status" value="1"/>
</dbReference>
<organism evidence="10 11">
    <name type="scientific">Kocuria marina</name>
    <dbReference type="NCBI Taxonomy" id="223184"/>
    <lineage>
        <taxon>Bacteria</taxon>
        <taxon>Bacillati</taxon>
        <taxon>Actinomycetota</taxon>
        <taxon>Actinomycetes</taxon>
        <taxon>Micrococcales</taxon>
        <taxon>Micrococcaceae</taxon>
        <taxon>Kocuria</taxon>
    </lineage>
</organism>
<dbReference type="InterPro" id="IPR016169">
    <property type="entry name" value="FAD-bd_PCMH_sub2"/>
</dbReference>
<dbReference type="InterPro" id="IPR016171">
    <property type="entry name" value="Vanillyl_alc_oxidase_C-sub2"/>
</dbReference>